<gene>
    <name evidence="1" type="ORF">ACJ72_08166</name>
</gene>
<feature type="non-terminal residue" evidence="1">
    <location>
        <position position="1"/>
    </location>
</feature>
<dbReference type="PANTHER" id="PTHR37535">
    <property type="entry name" value="FLUG DOMAIN PROTEIN"/>
    <property type="match status" value="1"/>
</dbReference>
<keyword evidence="2" id="KW-1185">Reference proteome</keyword>
<evidence type="ECO:0000313" key="1">
    <source>
        <dbReference type="EMBL" id="OAX77533.1"/>
    </source>
</evidence>
<dbReference type="EMBL" id="LGUA01002386">
    <property type="protein sequence ID" value="OAX77533.1"/>
    <property type="molecule type" value="Genomic_DNA"/>
</dbReference>
<name>A0A1B7NL35_9EURO</name>
<feature type="non-terminal residue" evidence="1">
    <location>
        <position position="195"/>
    </location>
</feature>
<dbReference type="InterPro" id="IPR021842">
    <property type="entry name" value="DUF3435"/>
</dbReference>
<dbReference type="PANTHER" id="PTHR37535:SF4">
    <property type="entry name" value="FLUG DOMAIN-CONTAINING PROTEIN"/>
    <property type="match status" value="1"/>
</dbReference>
<dbReference type="Pfam" id="PF11917">
    <property type="entry name" value="DUF3435"/>
    <property type="match status" value="1"/>
</dbReference>
<reference evidence="1 2" key="1">
    <citation type="submission" date="2015-07" db="EMBL/GenBank/DDBJ databases">
        <title>Emmonsia species relationships and genome sequence.</title>
        <authorList>
            <person name="Cuomo C.A."/>
            <person name="Schwartz I.S."/>
            <person name="Kenyon C."/>
            <person name="de Hoog G.S."/>
            <person name="Govender N.P."/>
            <person name="Botha A."/>
            <person name="Moreno L."/>
            <person name="de Vries M."/>
            <person name="Munoz J.F."/>
            <person name="Stielow J.B."/>
        </authorList>
    </citation>
    <scope>NUCLEOTIDE SEQUENCE [LARGE SCALE GENOMIC DNA]</scope>
    <source>
        <strain evidence="1 2">CBS 136260</strain>
    </source>
</reference>
<dbReference type="Proteomes" id="UP000091918">
    <property type="component" value="Unassembled WGS sequence"/>
</dbReference>
<accession>A0A1B7NL35</accession>
<comment type="caution">
    <text evidence="1">The sequence shown here is derived from an EMBL/GenBank/DDBJ whole genome shotgun (WGS) entry which is preliminary data.</text>
</comment>
<dbReference type="AlphaFoldDB" id="A0A1B7NL35"/>
<sequence>ATRAYQHTGRAFQYISNKTNIIFRYSNVQLEMTKKTELLISQSLSHTHNSQRIIIKNLISELCNQVMSHSRSSIFMTYLNKLMNCDTQSVFLRTSTRDALIVLSTNSSLTHDSSTSQHLTREQLQQVENNQELVILENICIRYDTYQKLCRQVQATRKRLQKQLDKKSYKQFFENVNNTIIENNYHKRTITFKSN</sequence>
<proteinExistence type="predicted"/>
<evidence type="ECO:0000313" key="2">
    <source>
        <dbReference type="Proteomes" id="UP000091918"/>
    </source>
</evidence>
<protein>
    <submittedName>
        <fullName evidence="1">Uncharacterized protein</fullName>
    </submittedName>
</protein>
<organism evidence="1 2">
    <name type="scientific">Emergomyces africanus</name>
    <dbReference type="NCBI Taxonomy" id="1955775"/>
    <lineage>
        <taxon>Eukaryota</taxon>
        <taxon>Fungi</taxon>
        <taxon>Dikarya</taxon>
        <taxon>Ascomycota</taxon>
        <taxon>Pezizomycotina</taxon>
        <taxon>Eurotiomycetes</taxon>
        <taxon>Eurotiomycetidae</taxon>
        <taxon>Onygenales</taxon>
        <taxon>Ajellomycetaceae</taxon>
        <taxon>Emergomyces</taxon>
    </lineage>
</organism>